<name>A0ABR1HP77_9HYPO</name>
<feature type="region of interest" description="Disordered" evidence="1">
    <location>
        <begin position="17"/>
        <end position="189"/>
    </location>
</feature>
<gene>
    <name evidence="3" type="ORF">QQX98_001333</name>
</gene>
<evidence type="ECO:0000259" key="2">
    <source>
        <dbReference type="Pfam" id="PF20516"/>
    </source>
</evidence>
<dbReference type="Pfam" id="PF20516">
    <property type="entry name" value="PDDEXK_12"/>
    <property type="match status" value="1"/>
</dbReference>
<dbReference type="InterPro" id="IPR046797">
    <property type="entry name" value="PDDEXK_12"/>
</dbReference>
<evidence type="ECO:0000313" key="4">
    <source>
        <dbReference type="Proteomes" id="UP001498476"/>
    </source>
</evidence>
<comment type="caution">
    <text evidence="3">The sequence shown here is derived from an EMBL/GenBank/DDBJ whole genome shotgun (WGS) entry which is preliminary data.</text>
</comment>
<feature type="compositionally biased region" description="Low complexity" evidence="1">
    <location>
        <begin position="167"/>
        <end position="189"/>
    </location>
</feature>
<reference evidence="3 4" key="1">
    <citation type="journal article" date="2025" name="Microbiol. Resour. Announc.">
        <title>Draft genome sequences for Neonectria magnoliae and Neonectria punicea, canker pathogens of Liriodendron tulipifera and Acer saccharum in West Virginia.</title>
        <authorList>
            <person name="Petronek H.M."/>
            <person name="Kasson M.T."/>
            <person name="Metheny A.M."/>
            <person name="Stauder C.M."/>
            <person name="Lovett B."/>
            <person name="Lynch S.C."/>
            <person name="Garnas J.R."/>
            <person name="Kasson L.R."/>
            <person name="Stajich J.E."/>
        </authorList>
    </citation>
    <scope>NUCLEOTIDE SEQUENCE [LARGE SCALE GENOMIC DNA]</scope>
    <source>
        <strain evidence="3 4">NRRL 64653</strain>
    </source>
</reference>
<proteinExistence type="predicted"/>
<keyword evidence="4" id="KW-1185">Reference proteome</keyword>
<dbReference type="Proteomes" id="UP001498476">
    <property type="component" value="Unassembled WGS sequence"/>
</dbReference>
<organism evidence="3 4">
    <name type="scientific">Neonectria punicea</name>
    <dbReference type="NCBI Taxonomy" id="979145"/>
    <lineage>
        <taxon>Eukaryota</taxon>
        <taxon>Fungi</taxon>
        <taxon>Dikarya</taxon>
        <taxon>Ascomycota</taxon>
        <taxon>Pezizomycotina</taxon>
        <taxon>Sordariomycetes</taxon>
        <taxon>Hypocreomycetidae</taxon>
        <taxon>Hypocreales</taxon>
        <taxon>Nectriaceae</taxon>
        <taxon>Neonectria</taxon>
    </lineage>
</organism>
<protein>
    <recommendedName>
        <fullName evidence="2">PD-(D/E)XK nuclease-like domain-containing protein</fullName>
    </recommendedName>
</protein>
<evidence type="ECO:0000313" key="3">
    <source>
        <dbReference type="EMBL" id="KAK7423043.1"/>
    </source>
</evidence>
<feature type="domain" description="PD-(D/E)XK nuclease-like" evidence="2">
    <location>
        <begin position="260"/>
        <end position="537"/>
    </location>
</feature>
<feature type="compositionally biased region" description="Polar residues" evidence="1">
    <location>
        <begin position="149"/>
        <end position="166"/>
    </location>
</feature>
<accession>A0ABR1HP77</accession>
<feature type="compositionally biased region" description="Basic residues" evidence="1">
    <location>
        <begin position="28"/>
        <end position="37"/>
    </location>
</feature>
<evidence type="ECO:0000256" key="1">
    <source>
        <dbReference type="SAM" id="MobiDB-lite"/>
    </source>
</evidence>
<dbReference type="EMBL" id="JAZAVJ010000012">
    <property type="protein sequence ID" value="KAK7423043.1"/>
    <property type="molecule type" value="Genomic_DNA"/>
</dbReference>
<sequence>MSSEVIIAWLSEVSSPKRIAPPTDQSPRLHHLKRQRRQREPLGVLSNTLYNMSRRPLDGKTDGTLRSAGARSREIPPSPTRRITRSQRTTTNQSASLTDRTRGNRDVVATSGLEDGWVRSDDDNDDDDDDRAAGPECQTTPRPRKTHRSNYGSTLSRGSGQQLSNPPTLTSSQSHSQSSLSKRSSSPVKRVAALRDVGGGITFQDLGTNKEHLGEGGKRLFLKLRDIADKMGILPNAIMDEISAADPELCVRPFHLKEDTRSNNVLLAELKDIQAITRRSLRCDRDLEGEAEWNNAVHSKILRSALGESDEEGEDVERVGMRYVPNAKMDSRYVLPLTSGAIASSKMVDYVLFIGDNEDEDEDDSPQAKYSSTFARDIARIIVNSTDSINQTPYFSLRHRPIAVSIETKTISRTEEEARVQLAIWVAAQMHRIRELGRQYGAPITSVSTDVDDDAITAVDTILLQMTFPLLYVNSSHWTLLLARPSLRPSRDGSSGKQLQVTIYNRINLGDSSSLLGTYQLISSLRVLLEWIDIDFRLWWRQILNVLYKRR</sequence>